<evidence type="ECO:0000313" key="2">
    <source>
        <dbReference type="EMBL" id="TID17065.1"/>
    </source>
</evidence>
<evidence type="ECO:0000313" key="3">
    <source>
        <dbReference type="Proteomes" id="UP000298493"/>
    </source>
</evidence>
<proteinExistence type="predicted"/>
<name>A0A4Z1NUN5_9PEZI</name>
<sequence length="76" mass="7951">MAMVVKTNGGLSCGVLDSSLVGDRCLGDEVMARWRSGAETPQLGDQERKAPSLEIRSGKPPAWSGGAEIPKLGVEP</sequence>
<organism evidence="2 3">
    <name type="scientific">Venturia nashicola</name>
    <dbReference type="NCBI Taxonomy" id="86259"/>
    <lineage>
        <taxon>Eukaryota</taxon>
        <taxon>Fungi</taxon>
        <taxon>Dikarya</taxon>
        <taxon>Ascomycota</taxon>
        <taxon>Pezizomycotina</taxon>
        <taxon>Dothideomycetes</taxon>
        <taxon>Pleosporomycetidae</taxon>
        <taxon>Venturiales</taxon>
        <taxon>Venturiaceae</taxon>
        <taxon>Venturia</taxon>
    </lineage>
</organism>
<protein>
    <submittedName>
        <fullName evidence="2">Uncharacterized protein</fullName>
    </submittedName>
</protein>
<accession>A0A4Z1NUN5</accession>
<keyword evidence="3" id="KW-1185">Reference proteome</keyword>
<reference evidence="2 3" key="1">
    <citation type="submission" date="2019-04" db="EMBL/GenBank/DDBJ databases">
        <title>High contiguity whole genome sequence and gene annotation resource for two Venturia nashicola isolates.</title>
        <authorList>
            <person name="Prokchorchik M."/>
            <person name="Won K."/>
            <person name="Lee Y."/>
            <person name="Choi E.D."/>
            <person name="Segonzac C."/>
            <person name="Sohn K.H."/>
        </authorList>
    </citation>
    <scope>NUCLEOTIDE SEQUENCE [LARGE SCALE GENOMIC DNA]</scope>
    <source>
        <strain evidence="2 3">PRI2</strain>
    </source>
</reference>
<comment type="caution">
    <text evidence="2">The sequence shown here is derived from an EMBL/GenBank/DDBJ whole genome shotgun (WGS) entry which is preliminary data.</text>
</comment>
<gene>
    <name evidence="2" type="ORF">E6O75_ATG09831</name>
</gene>
<dbReference type="AlphaFoldDB" id="A0A4Z1NUN5"/>
<evidence type="ECO:0000256" key="1">
    <source>
        <dbReference type="SAM" id="MobiDB-lite"/>
    </source>
</evidence>
<feature type="region of interest" description="Disordered" evidence="1">
    <location>
        <begin position="36"/>
        <end position="76"/>
    </location>
</feature>
<dbReference type="EMBL" id="SNSC02000017">
    <property type="protein sequence ID" value="TID17065.1"/>
    <property type="molecule type" value="Genomic_DNA"/>
</dbReference>
<dbReference type="Proteomes" id="UP000298493">
    <property type="component" value="Unassembled WGS sequence"/>
</dbReference>